<comment type="caution">
    <text evidence="4">The sequence shown here is derived from an EMBL/GenBank/DDBJ whole genome shotgun (WGS) entry which is preliminary data.</text>
</comment>
<accession>A0ABS3T626</accession>
<evidence type="ECO:0000256" key="2">
    <source>
        <dbReference type="SAM" id="SignalP"/>
    </source>
</evidence>
<dbReference type="InterPro" id="IPR012338">
    <property type="entry name" value="Beta-lactam/transpept-like"/>
</dbReference>
<dbReference type="Pfam" id="PF00144">
    <property type="entry name" value="Beta-lactamase"/>
    <property type="match status" value="1"/>
</dbReference>
<dbReference type="GO" id="GO:0016787">
    <property type="term" value="F:hydrolase activity"/>
    <property type="evidence" value="ECO:0007669"/>
    <property type="project" value="UniProtKB-KW"/>
</dbReference>
<feature type="chain" id="PRO_5045874862" evidence="2">
    <location>
        <begin position="20"/>
        <end position="632"/>
    </location>
</feature>
<reference evidence="4 5" key="1">
    <citation type="submission" date="2021-03" db="EMBL/GenBank/DDBJ databases">
        <title>Winogradskyella sp. nov., isolated from costal sediment.</title>
        <authorList>
            <person name="Gao C."/>
        </authorList>
    </citation>
    <scope>NUCLEOTIDE SEQUENCE [LARGE SCALE GENOMIC DNA]</scope>
    <source>
        <strain evidence="4 5">DF17</strain>
    </source>
</reference>
<proteinExistence type="predicted"/>
<dbReference type="InterPro" id="IPR026444">
    <property type="entry name" value="Secre_tail"/>
</dbReference>
<protein>
    <submittedName>
        <fullName evidence="4">Serine hydrolase</fullName>
    </submittedName>
</protein>
<organism evidence="4 5">
    <name type="scientific">Winogradskyella pelagia</name>
    <dbReference type="NCBI Taxonomy" id="2819984"/>
    <lineage>
        <taxon>Bacteria</taxon>
        <taxon>Pseudomonadati</taxon>
        <taxon>Bacteroidota</taxon>
        <taxon>Flavobacteriia</taxon>
        <taxon>Flavobacteriales</taxon>
        <taxon>Flavobacteriaceae</taxon>
        <taxon>Winogradskyella</taxon>
    </lineage>
</organism>
<dbReference type="Gene3D" id="2.60.40.10">
    <property type="entry name" value="Immunoglobulins"/>
    <property type="match status" value="1"/>
</dbReference>
<keyword evidence="4" id="KW-0378">Hydrolase</keyword>
<dbReference type="NCBIfam" id="TIGR04183">
    <property type="entry name" value="Por_Secre_tail"/>
    <property type="match status" value="1"/>
</dbReference>
<dbReference type="InterPro" id="IPR050491">
    <property type="entry name" value="AmpC-like"/>
</dbReference>
<evidence type="ECO:0000313" key="4">
    <source>
        <dbReference type="EMBL" id="MBO3117744.1"/>
    </source>
</evidence>
<dbReference type="PANTHER" id="PTHR46825:SF9">
    <property type="entry name" value="BETA-LACTAMASE-RELATED DOMAIN-CONTAINING PROTEIN"/>
    <property type="match status" value="1"/>
</dbReference>
<dbReference type="SUPFAM" id="SSF49265">
    <property type="entry name" value="Fibronectin type III"/>
    <property type="match status" value="1"/>
</dbReference>
<dbReference type="InterPro" id="IPR036116">
    <property type="entry name" value="FN3_sf"/>
</dbReference>
<dbReference type="Pfam" id="PF18962">
    <property type="entry name" value="Por_Secre_tail"/>
    <property type="match status" value="1"/>
</dbReference>
<keyword evidence="1 2" id="KW-0732">Signal</keyword>
<feature type="domain" description="Fibronectin type-III" evidence="3">
    <location>
        <begin position="420"/>
        <end position="527"/>
    </location>
</feature>
<dbReference type="InterPro" id="IPR013783">
    <property type="entry name" value="Ig-like_fold"/>
</dbReference>
<dbReference type="InterPro" id="IPR001466">
    <property type="entry name" value="Beta-lactam-related"/>
</dbReference>
<evidence type="ECO:0000259" key="3">
    <source>
        <dbReference type="SMART" id="SM00060"/>
    </source>
</evidence>
<dbReference type="EMBL" id="JAGEVF010000011">
    <property type="protein sequence ID" value="MBO3117744.1"/>
    <property type="molecule type" value="Genomic_DNA"/>
</dbReference>
<dbReference type="Gene3D" id="3.40.710.10">
    <property type="entry name" value="DD-peptidase/beta-lactamase superfamily"/>
    <property type="match status" value="1"/>
</dbReference>
<dbReference type="SUPFAM" id="SSF56601">
    <property type="entry name" value="beta-lactamase/transpeptidase-like"/>
    <property type="match status" value="1"/>
</dbReference>
<name>A0ABS3T626_9FLAO</name>
<keyword evidence="5" id="KW-1185">Reference proteome</keyword>
<dbReference type="RefSeq" id="WP_208155097.1">
    <property type="nucleotide sequence ID" value="NZ_JAGEVF010000011.1"/>
</dbReference>
<evidence type="ECO:0000256" key="1">
    <source>
        <dbReference type="ARBA" id="ARBA00022729"/>
    </source>
</evidence>
<gene>
    <name evidence="4" type="ORF">J4050_13385</name>
</gene>
<sequence length="632" mass="69627">MKPLVLFSIASILSFLTSAQTGISVPEMSHCDSQITNFMNTFDIPGLTMALAKDGKLVYSRGFGNADLNLTEVTQPHHMFRIASVSKPITSIGIMKMVENGSIDLNDKVFGTGGLLENHWYFTQANITDTRVYDITVQNLLEHTAGWDRNVNCFPSPTAPYPWYFSGCDPIVAPLHISDTFGETYPVREEHLIRYVLEKTLNYEPGTTYAYSNMGYLVLSEIIEEVSGMDYESWMQQEIFHPLGIFDMYIGKNRQDERREREGEYVGNGYTTLDLYGSGNVVPWEYGGFSIEAMDGHGGWIATARDLARLLVAVDGFSTKPDILSASTISTMTTPSGAASYYAKGWSVNAANNWWHSGAVDGTASYFVRTSGGYTWAIILNKRAVGSNSNAFWGALDGLGWNCISGTATFPSHDLMEWPSVNASNLQASNITQNTMELSWINGNGTSRLVVAKELTSAMNTNSNFDSYPLDGTDYAANSTFGLGDNLGDGTFVIYNGTESTTIVNGLIEGTDYVFRVYEYNKNTTTGNNALYLLGNSEELIQNTNALSIGDANIENFVDVYPSITDDVVNVEFKNNIGTVQYSVYDIMGKLLLKGVLENAFNTLETGKLNSGMYILKLDFAASNASYRFIKK</sequence>
<dbReference type="InterPro" id="IPR003961">
    <property type="entry name" value="FN3_dom"/>
</dbReference>
<dbReference type="Proteomes" id="UP000676776">
    <property type="component" value="Unassembled WGS sequence"/>
</dbReference>
<evidence type="ECO:0000313" key="5">
    <source>
        <dbReference type="Proteomes" id="UP000676776"/>
    </source>
</evidence>
<feature type="signal peptide" evidence="2">
    <location>
        <begin position="1"/>
        <end position="19"/>
    </location>
</feature>
<dbReference type="PANTHER" id="PTHR46825">
    <property type="entry name" value="D-ALANYL-D-ALANINE-CARBOXYPEPTIDASE/ENDOPEPTIDASE AMPH"/>
    <property type="match status" value="1"/>
</dbReference>
<dbReference type="SMART" id="SM00060">
    <property type="entry name" value="FN3"/>
    <property type="match status" value="1"/>
</dbReference>